<keyword evidence="8 17" id="KW-0812">Transmembrane</keyword>
<comment type="caution">
    <text evidence="18">The sequence shown here is derived from an EMBL/GenBank/DDBJ whole genome shotgun (WGS) entry which is preliminary data.</text>
</comment>
<evidence type="ECO:0000256" key="1">
    <source>
        <dbReference type="ARBA" id="ARBA00003195"/>
    </source>
</evidence>
<comment type="function">
    <text evidence="1">Accessory subunit of the mitochondrial membrane respiratory chain NADH dehydrogenase (Complex I), that is believed not to be involved in catalysis. Complex I functions in the transfer of electrons from NADH to the respiratory chain. The immediate electron acceptor for the enzyme is believed to be ubiquinone.</text>
</comment>
<evidence type="ECO:0000256" key="9">
    <source>
        <dbReference type="ARBA" id="ARBA00022792"/>
    </source>
</evidence>
<dbReference type="Pfam" id="PF09781">
    <property type="entry name" value="NDUF_B5"/>
    <property type="match status" value="1"/>
</dbReference>
<evidence type="ECO:0000256" key="15">
    <source>
        <dbReference type="ARBA" id="ARBA00032395"/>
    </source>
</evidence>
<dbReference type="PANTHER" id="PTHR13178:SF0">
    <property type="entry name" value="NADH DEHYDROGENASE [UBIQUINONE] 1 BETA SUBCOMPLEX SUBUNIT 5, MITOCHONDRIAL"/>
    <property type="match status" value="1"/>
</dbReference>
<name>A0A9X6NCI3_HYPEX</name>
<dbReference type="GO" id="GO:0005743">
    <property type="term" value="C:mitochondrial inner membrane"/>
    <property type="evidence" value="ECO:0007669"/>
    <property type="project" value="UniProtKB-SubCell"/>
</dbReference>
<keyword evidence="14 17" id="KW-0472">Membrane</keyword>
<dbReference type="OrthoDB" id="9995605at2759"/>
<evidence type="ECO:0000256" key="17">
    <source>
        <dbReference type="SAM" id="Phobius"/>
    </source>
</evidence>
<keyword evidence="10" id="KW-0809">Transit peptide</keyword>
<evidence type="ECO:0000256" key="6">
    <source>
        <dbReference type="ARBA" id="ARBA00022448"/>
    </source>
</evidence>
<keyword evidence="11" id="KW-0249">Electron transport</keyword>
<evidence type="ECO:0000256" key="16">
    <source>
        <dbReference type="ARBA" id="ARBA00032550"/>
    </source>
</evidence>
<evidence type="ECO:0000256" key="14">
    <source>
        <dbReference type="ARBA" id="ARBA00023136"/>
    </source>
</evidence>
<evidence type="ECO:0000256" key="7">
    <source>
        <dbReference type="ARBA" id="ARBA00022660"/>
    </source>
</evidence>
<keyword evidence="9" id="KW-0999">Mitochondrion inner membrane</keyword>
<keyword evidence="6" id="KW-0813">Transport</keyword>
<gene>
    <name evidence="18" type="ORF">BV898_16077</name>
</gene>
<comment type="subunit">
    <text evidence="4">Complex I is composed of 45 different subunits.</text>
</comment>
<dbReference type="AlphaFoldDB" id="A0A9X6NCI3"/>
<comment type="similarity">
    <text evidence="3">Belongs to the complex I NDUFB5 subunit family.</text>
</comment>
<keyword evidence="12 17" id="KW-1133">Transmembrane helix</keyword>
<feature type="transmembrane region" description="Helical" evidence="17">
    <location>
        <begin position="71"/>
        <end position="91"/>
    </location>
</feature>
<evidence type="ECO:0000256" key="10">
    <source>
        <dbReference type="ARBA" id="ARBA00022946"/>
    </source>
</evidence>
<dbReference type="Proteomes" id="UP000192578">
    <property type="component" value="Unassembled WGS sequence"/>
</dbReference>
<evidence type="ECO:0000256" key="5">
    <source>
        <dbReference type="ARBA" id="ARBA00015175"/>
    </source>
</evidence>
<dbReference type="InterPro" id="IPR019173">
    <property type="entry name" value="NADH_UbQ_OxRdtase_B5_su"/>
</dbReference>
<organism evidence="18 19">
    <name type="scientific">Hypsibius exemplaris</name>
    <name type="common">Freshwater tardigrade</name>
    <dbReference type="NCBI Taxonomy" id="2072580"/>
    <lineage>
        <taxon>Eukaryota</taxon>
        <taxon>Metazoa</taxon>
        <taxon>Ecdysozoa</taxon>
        <taxon>Tardigrada</taxon>
        <taxon>Eutardigrada</taxon>
        <taxon>Parachela</taxon>
        <taxon>Hypsibioidea</taxon>
        <taxon>Hypsibiidae</taxon>
        <taxon>Hypsibius</taxon>
    </lineage>
</organism>
<comment type="subcellular location">
    <subcellularLocation>
        <location evidence="2">Mitochondrion inner membrane</location>
        <topology evidence="2">Single-pass membrane protein</topology>
    </subcellularLocation>
</comment>
<evidence type="ECO:0000256" key="12">
    <source>
        <dbReference type="ARBA" id="ARBA00022989"/>
    </source>
</evidence>
<dbReference type="EMBL" id="MTYJ01000232">
    <property type="protein sequence ID" value="OWA51602.1"/>
    <property type="molecule type" value="Genomic_DNA"/>
</dbReference>
<accession>A0A9X6NCI3</accession>
<keyword evidence="19" id="KW-1185">Reference proteome</keyword>
<evidence type="ECO:0000256" key="8">
    <source>
        <dbReference type="ARBA" id="ARBA00022692"/>
    </source>
</evidence>
<evidence type="ECO:0000256" key="4">
    <source>
        <dbReference type="ARBA" id="ARBA00011533"/>
    </source>
</evidence>
<evidence type="ECO:0000256" key="3">
    <source>
        <dbReference type="ARBA" id="ARBA00007152"/>
    </source>
</evidence>
<evidence type="ECO:0000313" key="19">
    <source>
        <dbReference type="Proteomes" id="UP000192578"/>
    </source>
</evidence>
<protein>
    <recommendedName>
        <fullName evidence="5">NADH dehydrogenase [ubiquinone] 1 beta subcomplex subunit 5, mitochondrial</fullName>
    </recommendedName>
    <alternativeName>
        <fullName evidence="16">Complex I-SGDH</fullName>
    </alternativeName>
    <alternativeName>
        <fullName evidence="15">NADH-ubiquinone oxidoreductase SGDH subunit</fullName>
    </alternativeName>
</protein>
<evidence type="ECO:0000256" key="2">
    <source>
        <dbReference type="ARBA" id="ARBA00004434"/>
    </source>
</evidence>
<evidence type="ECO:0000256" key="13">
    <source>
        <dbReference type="ARBA" id="ARBA00023128"/>
    </source>
</evidence>
<proteinExistence type="inferred from homology"/>
<evidence type="ECO:0000256" key="11">
    <source>
        <dbReference type="ARBA" id="ARBA00022982"/>
    </source>
</evidence>
<reference evidence="19" key="1">
    <citation type="submission" date="2017-01" db="EMBL/GenBank/DDBJ databases">
        <title>Comparative genomics of anhydrobiosis in the tardigrade Hypsibius dujardini.</title>
        <authorList>
            <person name="Yoshida Y."/>
            <person name="Koutsovoulos G."/>
            <person name="Laetsch D."/>
            <person name="Stevens L."/>
            <person name="Kumar S."/>
            <person name="Horikawa D."/>
            <person name="Ishino K."/>
            <person name="Komine S."/>
            <person name="Tomita M."/>
            <person name="Blaxter M."/>
            <person name="Arakawa K."/>
        </authorList>
    </citation>
    <scope>NUCLEOTIDE SEQUENCE [LARGE SCALE GENOMIC DNA]</scope>
    <source>
        <strain evidence="19">Z151</strain>
    </source>
</reference>
<sequence length="202" mass="23607">MALCLRISRGALSLPLLRGGLTAAAPLKAVLLQQSPKNAVVMSIVAREMSGKRLFILHPSRFVWRRFRRDLHFFVMIAVIPLSLITLYFNLVVGPADLAEIPEGYIPREWEYYKHPVSRFIVKYYQDPPQKCYEQVLQMMYEQADVMRVRRLEAKIDALQAERMDYMGYYTTTGPTTRYMEKHREEVEEILDERRMGGQTPM</sequence>
<keyword evidence="13" id="KW-0496">Mitochondrion</keyword>
<keyword evidence="7" id="KW-0679">Respiratory chain</keyword>
<dbReference type="PANTHER" id="PTHR13178">
    <property type="entry name" value="NADH-UBIQUINONE OXIDOREDUCTASE SGDH SUBUNIT"/>
    <property type="match status" value="1"/>
</dbReference>
<evidence type="ECO:0000313" key="18">
    <source>
        <dbReference type="EMBL" id="OWA51602.1"/>
    </source>
</evidence>